<organism evidence="3 4">
    <name type="scientific">Caenorhabditis japonica</name>
    <dbReference type="NCBI Taxonomy" id="281687"/>
    <lineage>
        <taxon>Eukaryota</taxon>
        <taxon>Metazoa</taxon>
        <taxon>Ecdysozoa</taxon>
        <taxon>Nematoda</taxon>
        <taxon>Chromadorea</taxon>
        <taxon>Rhabditida</taxon>
        <taxon>Rhabditina</taxon>
        <taxon>Rhabditomorpha</taxon>
        <taxon>Rhabditoidea</taxon>
        <taxon>Rhabditidae</taxon>
        <taxon>Peloderinae</taxon>
        <taxon>Caenorhabditis</taxon>
    </lineage>
</organism>
<dbReference type="SUPFAM" id="SSF57756">
    <property type="entry name" value="Retrovirus zinc finger-like domains"/>
    <property type="match status" value="1"/>
</dbReference>
<dbReference type="Proteomes" id="UP000005237">
    <property type="component" value="Unassembled WGS sequence"/>
</dbReference>
<protein>
    <submittedName>
        <fullName evidence="3">CCHC-type domain-containing protein</fullName>
    </submittedName>
</protein>
<feature type="domain" description="CCHC-type" evidence="2">
    <location>
        <begin position="94"/>
        <end position="108"/>
    </location>
</feature>
<reference evidence="4" key="1">
    <citation type="submission" date="2010-08" db="EMBL/GenBank/DDBJ databases">
        <authorList>
            <consortium name="Caenorhabditis japonica Sequencing Consortium"/>
            <person name="Wilson R.K."/>
        </authorList>
    </citation>
    <scope>NUCLEOTIDE SEQUENCE [LARGE SCALE GENOMIC DNA]</scope>
    <source>
        <strain evidence="4">DF5081</strain>
    </source>
</reference>
<dbReference type="InterPro" id="IPR001878">
    <property type="entry name" value="Znf_CCHC"/>
</dbReference>
<dbReference type="EnsemblMetazoa" id="CJA28798.1">
    <property type="protein sequence ID" value="CJA28798.1"/>
    <property type="gene ID" value="WBGene00184372"/>
</dbReference>
<dbReference type="GO" id="GO:0008270">
    <property type="term" value="F:zinc ion binding"/>
    <property type="evidence" value="ECO:0007669"/>
    <property type="project" value="UniProtKB-KW"/>
</dbReference>
<evidence type="ECO:0000313" key="3">
    <source>
        <dbReference type="EnsemblMetazoa" id="CJA28798.1"/>
    </source>
</evidence>
<keyword evidence="1" id="KW-0862">Zinc</keyword>
<sequence>MIEKKARDAFLDGLEDTIRYNVKDKDPKTCKQALDEAIRQEILREDRLASQQYAPTVALLDEMRSFKNDWFNAQSKPRMQNNRDGSRRVEFSGKCFHCGIPGHIARDCMKRKAGLPKVVQTNDEAVRNHQIQQRPAHVKAAVTEDLQSQLEMYRQQVAEL</sequence>
<evidence type="ECO:0000313" key="4">
    <source>
        <dbReference type="Proteomes" id="UP000005237"/>
    </source>
</evidence>
<dbReference type="GO" id="GO:0019899">
    <property type="term" value="F:enzyme binding"/>
    <property type="evidence" value="ECO:0007669"/>
    <property type="project" value="UniProtKB-ARBA"/>
</dbReference>
<dbReference type="GO" id="GO:0005737">
    <property type="term" value="C:cytoplasm"/>
    <property type="evidence" value="ECO:0007669"/>
    <property type="project" value="UniProtKB-ARBA"/>
</dbReference>
<keyword evidence="1" id="KW-0863">Zinc-finger</keyword>
<keyword evidence="1" id="KW-0479">Metal-binding</keyword>
<dbReference type="AlphaFoldDB" id="A0A8R1E777"/>
<dbReference type="Gene3D" id="4.10.60.10">
    <property type="entry name" value="Zinc finger, CCHC-type"/>
    <property type="match status" value="1"/>
</dbReference>
<dbReference type="PROSITE" id="PS50158">
    <property type="entry name" value="ZF_CCHC"/>
    <property type="match status" value="1"/>
</dbReference>
<accession>A0A8R1E777</accession>
<proteinExistence type="predicted"/>
<dbReference type="GO" id="GO:0003676">
    <property type="term" value="F:nucleic acid binding"/>
    <property type="evidence" value="ECO:0007669"/>
    <property type="project" value="InterPro"/>
</dbReference>
<name>A0A8R1E777_CAEJA</name>
<evidence type="ECO:0000259" key="2">
    <source>
        <dbReference type="PROSITE" id="PS50158"/>
    </source>
</evidence>
<keyword evidence="4" id="KW-1185">Reference proteome</keyword>
<dbReference type="SMART" id="SM00343">
    <property type="entry name" value="ZnF_C2HC"/>
    <property type="match status" value="1"/>
</dbReference>
<reference evidence="3" key="2">
    <citation type="submission" date="2022-06" db="UniProtKB">
        <authorList>
            <consortium name="EnsemblMetazoa"/>
        </authorList>
    </citation>
    <scope>IDENTIFICATION</scope>
    <source>
        <strain evidence="3">DF5081</strain>
    </source>
</reference>
<dbReference type="InterPro" id="IPR036875">
    <property type="entry name" value="Znf_CCHC_sf"/>
</dbReference>
<evidence type="ECO:0000256" key="1">
    <source>
        <dbReference type="PROSITE-ProRule" id="PRU00047"/>
    </source>
</evidence>
<dbReference type="Pfam" id="PF00098">
    <property type="entry name" value="zf-CCHC"/>
    <property type="match status" value="1"/>
</dbReference>